<evidence type="ECO:0000256" key="1">
    <source>
        <dbReference type="SAM" id="MobiDB-lite"/>
    </source>
</evidence>
<keyword evidence="3" id="KW-1185">Reference proteome</keyword>
<sequence length="54" mass="6271">LMALKKESQELNKMEENQYDKHQDFITGEQSAQNEKLSSQKRGQKTESASFFTC</sequence>
<feature type="compositionally biased region" description="Basic and acidic residues" evidence="1">
    <location>
        <begin position="1"/>
        <end position="24"/>
    </location>
</feature>
<proteinExistence type="predicted"/>
<protein>
    <submittedName>
        <fullName evidence="2">Uncharacterized protein</fullName>
    </submittedName>
</protein>
<reference evidence="2 3" key="1">
    <citation type="submission" date="2024-05" db="EMBL/GenBank/DDBJ databases">
        <title>Genome sequencing and assembly of Indian major carp, Cirrhinus mrigala (Hamilton, 1822).</title>
        <authorList>
            <person name="Mohindra V."/>
            <person name="Chowdhury L.M."/>
            <person name="Lal K."/>
            <person name="Jena J.K."/>
        </authorList>
    </citation>
    <scope>NUCLEOTIDE SEQUENCE [LARGE SCALE GENOMIC DNA]</scope>
    <source>
        <strain evidence="2">CM1030</strain>
        <tissue evidence="2">Blood</tissue>
    </source>
</reference>
<feature type="non-terminal residue" evidence="2">
    <location>
        <position position="54"/>
    </location>
</feature>
<feature type="compositionally biased region" description="Polar residues" evidence="1">
    <location>
        <begin position="28"/>
        <end position="54"/>
    </location>
</feature>
<feature type="region of interest" description="Disordered" evidence="1">
    <location>
        <begin position="1"/>
        <end position="54"/>
    </location>
</feature>
<comment type="caution">
    <text evidence="2">The sequence shown here is derived from an EMBL/GenBank/DDBJ whole genome shotgun (WGS) entry which is preliminary data.</text>
</comment>
<feature type="non-terminal residue" evidence="2">
    <location>
        <position position="1"/>
    </location>
</feature>
<dbReference type="Proteomes" id="UP001529510">
    <property type="component" value="Unassembled WGS sequence"/>
</dbReference>
<organism evidence="2 3">
    <name type="scientific">Cirrhinus mrigala</name>
    <name type="common">Mrigala</name>
    <dbReference type="NCBI Taxonomy" id="683832"/>
    <lineage>
        <taxon>Eukaryota</taxon>
        <taxon>Metazoa</taxon>
        <taxon>Chordata</taxon>
        <taxon>Craniata</taxon>
        <taxon>Vertebrata</taxon>
        <taxon>Euteleostomi</taxon>
        <taxon>Actinopterygii</taxon>
        <taxon>Neopterygii</taxon>
        <taxon>Teleostei</taxon>
        <taxon>Ostariophysi</taxon>
        <taxon>Cypriniformes</taxon>
        <taxon>Cyprinidae</taxon>
        <taxon>Labeoninae</taxon>
        <taxon>Labeonini</taxon>
        <taxon>Cirrhinus</taxon>
    </lineage>
</organism>
<accession>A0ABD0RBU0</accession>
<dbReference type="EMBL" id="JAMKFB020000004">
    <property type="protein sequence ID" value="KAL0195348.1"/>
    <property type="molecule type" value="Genomic_DNA"/>
</dbReference>
<name>A0ABD0RBU0_CIRMR</name>
<evidence type="ECO:0000313" key="2">
    <source>
        <dbReference type="EMBL" id="KAL0195348.1"/>
    </source>
</evidence>
<gene>
    <name evidence="2" type="ORF">M9458_008920</name>
</gene>
<dbReference type="AlphaFoldDB" id="A0ABD0RBU0"/>
<evidence type="ECO:0000313" key="3">
    <source>
        <dbReference type="Proteomes" id="UP001529510"/>
    </source>
</evidence>